<dbReference type="AlphaFoldDB" id="A0A7I7T001"/>
<dbReference type="PANTHER" id="PTHR37042">
    <property type="entry name" value="OUTER MEMBRANE PROTEIN RV1973"/>
    <property type="match status" value="1"/>
</dbReference>
<reference evidence="5 6" key="1">
    <citation type="journal article" date="2019" name="Emerg. Microbes Infect.">
        <title>Comprehensive subspecies identification of 175 nontuberculous mycobacteria species based on 7547 genomic profiles.</title>
        <authorList>
            <person name="Matsumoto Y."/>
            <person name="Kinjo T."/>
            <person name="Motooka D."/>
            <person name="Nabeya D."/>
            <person name="Jung N."/>
            <person name="Uechi K."/>
            <person name="Horii T."/>
            <person name="Iida T."/>
            <person name="Fujita J."/>
            <person name="Nakamura S."/>
        </authorList>
    </citation>
    <scope>NUCLEOTIDE SEQUENCE [LARGE SCALE GENOMIC DNA]</scope>
    <source>
        <strain evidence="5 6">JCM 30396</strain>
    </source>
</reference>
<evidence type="ECO:0000256" key="2">
    <source>
        <dbReference type="ARBA" id="ARBA00023136"/>
    </source>
</evidence>
<evidence type="ECO:0000256" key="1">
    <source>
        <dbReference type="ARBA" id="ARBA00004370"/>
    </source>
</evidence>
<keyword evidence="4" id="KW-0812">Transmembrane</keyword>
<keyword evidence="2 4" id="KW-0472">Membrane</keyword>
<evidence type="ECO:0000256" key="3">
    <source>
        <dbReference type="SAM" id="MobiDB-lite"/>
    </source>
</evidence>
<name>A0A7I7T001_9MYCO</name>
<organism evidence="5 6">
    <name type="scientific">Mycolicibacterium helvum</name>
    <dbReference type="NCBI Taxonomy" id="1534349"/>
    <lineage>
        <taxon>Bacteria</taxon>
        <taxon>Bacillati</taxon>
        <taxon>Actinomycetota</taxon>
        <taxon>Actinomycetes</taxon>
        <taxon>Mycobacteriales</taxon>
        <taxon>Mycobacteriaceae</taxon>
        <taxon>Mycolicibacterium</taxon>
    </lineage>
</organism>
<keyword evidence="6" id="KW-1185">Reference proteome</keyword>
<dbReference type="GO" id="GO:0016020">
    <property type="term" value="C:membrane"/>
    <property type="evidence" value="ECO:0007669"/>
    <property type="project" value="UniProtKB-SubCell"/>
</dbReference>
<dbReference type="PANTHER" id="PTHR37042:SF4">
    <property type="entry name" value="OUTER MEMBRANE PROTEIN RV1973"/>
    <property type="match status" value="1"/>
</dbReference>
<comment type="subcellular location">
    <subcellularLocation>
        <location evidence="1">Membrane</location>
    </subcellularLocation>
</comment>
<evidence type="ECO:0008006" key="7">
    <source>
        <dbReference type="Google" id="ProtNLM"/>
    </source>
</evidence>
<keyword evidence="4" id="KW-1133">Transmembrane helix</keyword>
<evidence type="ECO:0000256" key="4">
    <source>
        <dbReference type="SAM" id="Phobius"/>
    </source>
</evidence>
<dbReference type="RefSeq" id="WP_163746075.1">
    <property type="nucleotide sequence ID" value="NZ_AP022596.1"/>
</dbReference>
<dbReference type="Proteomes" id="UP000467148">
    <property type="component" value="Chromosome"/>
</dbReference>
<evidence type="ECO:0000313" key="6">
    <source>
        <dbReference type="Proteomes" id="UP000467148"/>
    </source>
</evidence>
<accession>A0A7I7T001</accession>
<feature type="region of interest" description="Disordered" evidence="3">
    <location>
        <begin position="1"/>
        <end position="30"/>
    </location>
</feature>
<dbReference type="KEGG" id="mhev:MHEL_04730"/>
<proteinExistence type="predicted"/>
<evidence type="ECO:0000313" key="5">
    <source>
        <dbReference type="EMBL" id="BBY62230.1"/>
    </source>
</evidence>
<dbReference type="EMBL" id="AP022596">
    <property type="protein sequence ID" value="BBY62230.1"/>
    <property type="molecule type" value="Genomic_DNA"/>
</dbReference>
<sequence>MSSENKDADATEVEITESGATEIGATEADKVNLEKAADGDEVVDGDESDAAVEIPGEAFQERRSVGRLVAAVVLAVLLVGSAVGTASVYWWIYRPDQKAFGLNLFTTDSVDSQIQERQRQVTGAARDGTVALLSYAPDTLDKDLANAKSHLTGEFLKYYSQFTDQIVAPAARQKGVKTEATVARAAVSELHADSAVVLVFVNQVTTSKDRPDPALATSSVVVKLTNADGRWLISEFNPV</sequence>
<protein>
    <recommendedName>
        <fullName evidence="7">Twin-arginine translocation pathway signal</fullName>
    </recommendedName>
</protein>
<feature type="transmembrane region" description="Helical" evidence="4">
    <location>
        <begin position="68"/>
        <end position="92"/>
    </location>
</feature>
<gene>
    <name evidence="5" type="ORF">MHEL_04730</name>
</gene>